<dbReference type="AlphaFoldDB" id="A0A426Y148"/>
<sequence length="357" mass="37932">MKGPRTFPPLRPHLPTACPLPLLSYRCSRTSSLPSPTVASSSIDHLYSSPPCCCCRPPYPHLPCRSSCPKRRRARSLLPSVIAVLPRPRTATTRSPSRYHTAAATPPLQQPPAISAIPLHPLFSAADHHLPLLLNHSHHHPSLVIASFSSLITVVFPIFPMQAISTSAANPHCCLSSLPLSPPVGPHCSPTVAALVGLRCPAMSLPSLWQQPPASTSLTVGCCLLPPVPIADAIAILLPHLLPTVCRRCLPSAAIFFSLAVAAFTRLSSAVVAVPSSVAQPPLPSLLLHLPTSLLPYFQLPLLVATTFLLNRSLTCHVVASMSPTAALTAANRLCSPLADADNLVAVKSYHIYDICL</sequence>
<organism evidence="1 2">
    <name type="scientific">Ensete ventricosum</name>
    <name type="common">Abyssinian banana</name>
    <name type="synonym">Musa ensete</name>
    <dbReference type="NCBI Taxonomy" id="4639"/>
    <lineage>
        <taxon>Eukaryota</taxon>
        <taxon>Viridiplantae</taxon>
        <taxon>Streptophyta</taxon>
        <taxon>Embryophyta</taxon>
        <taxon>Tracheophyta</taxon>
        <taxon>Spermatophyta</taxon>
        <taxon>Magnoliopsida</taxon>
        <taxon>Liliopsida</taxon>
        <taxon>Zingiberales</taxon>
        <taxon>Musaceae</taxon>
        <taxon>Ensete</taxon>
    </lineage>
</organism>
<evidence type="ECO:0000313" key="1">
    <source>
        <dbReference type="EMBL" id="RRT45442.1"/>
    </source>
</evidence>
<reference evidence="1 2" key="1">
    <citation type="journal article" date="2014" name="Agronomy (Basel)">
        <title>A Draft Genome Sequence for Ensete ventricosum, the Drought-Tolerant Tree Against Hunger.</title>
        <authorList>
            <person name="Harrison J."/>
            <person name="Moore K.A."/>
            <person name="Paszkiewicz K."/>
            <person name="Jones T."/>
            <person name="Grant M."/>
            <person name="Ambacheew D."/>
            <person name="Muzemil S."/>
            <person name="Studholme D.J."/>
        </authorList>
    </citation>
    <scope>NUCLEOTIDE SEQUENCE [LARGE SCALE GENOMIC DNA]</scope>
</reference>
<protein>
    <submittedName>
        <fullName evidence="1">Uncharacterized protein</fullName>
    </submittedName>
</protein>
<comment type="caution">
    <text evidence="1">The sequence shown here is derived from an EMBL/GenBank/DDBJ whole genome shotgun (WGS) entry which is preliminary data.</text>
</comment>
<gene>
    <name evidence="1" type="ORF">B296_00020296</name>
</gene>
<proteinExistence type="predicted"/>
<evidence type="ECO:0000313" key="2">
    <source>
        <dbReference type="Proteomes" id="UP000287651"/>
    </source>
</evidence>
<dbReference type="EMBL" id="AMZH03015830">
    <property type="protein sequence ID" value="RRT45442.1"/>
    <property type="molecule type" value="Genomic_DNA"/>
</dbReference>
<dbReference type="Proteomes" id="UP000287651">
    <property type="component" value="Unassembled WGS sequence"/>
</dbReference>
<name>A0A426Y148_ENSVE</name>
<accession>A0A426Y148</accession>